<dbReference type="AlphaFoldDB" id="A0A8H4PUD5"/>
<sequence length="81" mass="8571">MTPHRPTSPSTPSIYSGSTACSYSKDPPPRRGLRQKARDVVSDLGAPPTTRQDAKDGKRALDCYAVDAALMAGSLSVPVKI</sequence>
<name>A0A8H4PUD5_9HYPO</name>
<dbReference type="Proteomes" id="UP000557566">
    <property type="component" value="Unassembled WGS sequence"/>
</dbReference>
<dbReference type="EMBL" id="JAAVMX010000003">
    <property type="protein sequence ID" value="KAF4510644.1"/>
    <property type="molecule type" value="Genomic_DNA"/>
</dbReference>
<dbReference type="OrthoDB" id="5232757at2759"/>
<keyword evidence="3" id="KW-1185">Reference proteome</keyword>
<proteinExistence type="predicted"/>
<evidence type="ECO:0000313" key="2">
    <source>
        <dbReference type="EMBL" id="KAF4510644.1"/>
    </source>
</evidence>
<protein>
    <submittedName>
        <fullName evidence="2">Uncharacterized protein</fullName>
    </submittedName>
</protein>
<dbReference type="PROSITE" id="PS51257">
    <property type="entry name" value="PROKAR_LIPOPROTEIN"/>
    <property type="match status" value="1"/>
</dbReference>
<accession>A0A8H4PUD5</accession>
<organism evidence="2 3">
    <name type="scientific">Ophiocordyceps sinensis</name>
    <dbReference type="NCBI Taxonomy" id="72228"/>
    <lineage>
        <taxon>Eukaryota</taxon>
        <taxon>Fungi</taxon>
        <taxon>Dikarya</taxon>
        <taxon>Ascomycota</taxon>
        <taxon>Pezizomycotina</taxon>
        <taxon>Sordariomycetes</taxon>
        <taxon>Hypocreomycetidae</taxon>
        <taxon>Hypocreales</taxon>
        <taxon>Ophiocordycipitaceae</taxon>
        <taxon>Ophiocordyceps</taxon>
    </lineage>
</organism>
<feature type="region of interest" description="Disordered" evidence="1">
    <location>
        <begin position="1"/>
        <end position="57"/>
    </location>
</feature>
<gene>
    <name evidence="2" type="ORF">G6O67_002519</name>
</gene>
<evidence type="ECO:0000256" key="1">
    <source>
        <dbReference type="SAM" id="MobiDB-lite"/>
    </source>
</evidence>
<feature type="compositionally biased region" description="Low complexity" evidence="1">
    <location>
        <begin position="1"/>
        <end position="13"/>
    </location>
</feature>
<comment type="caution">
    <text evidence="2">The sequence shown here is derived from an EMBL/GenBank/DDBJ whole genome shotgun (WGS) entry which is preliminary data.</text>
</comment>
<evidence type="ECO:0000313" key="3">
    <source>
        <dbReference type="Proteomes" id="UP000557566"/>
    </source>
</evidence>
<reference evidence="2 3" key="1">
    <citation type="journal article" date="2020" name="Genome Biol. Evol.">
        <title>A new high-quality draft genome assembly of the Chinese cordyceps Ophiocordyceps sinensis.</title>
        <authorList>
            <person name="Shu R."/>
            <person name="Zhang J."/>
            <person name="Meng Q."/>
            <person name="Zhang H."/>
            <person name="Zhou G."/>
            <person name="Li M."/>
            <person name="Wu P."/>
            <person name="Zhao Y."/>
            <person name="Chen C."/>
            <person name="Qin Q."/>
        </authorList>
    </citation>
    <scope>NUCLEOTIDE SEQUENCE [LARGE SCALE GENOMIC DNA]</scope>
    <source>
        <strain evidence="2 3">IOZ07</strain>
    </source>
</reference>